<dbReference type="Pfam" id="PF23679">
    <property type="entry name" value="UPA-FIIND"/>
    <property type="match status" value="1"/>
</dbReference>
<evidence type="ECO:0000256" key="5">
    <source>
        <dbReference type="ARBA" id="ARBA00022741"/>
    </source>
</evidence>
<dbReference type="InterPro" id="IPR011029">
    <property type="entry name" value="DEATH-like_dom_sf"/>
</dbReference>
<keyword evidence="4" id="KW-0677">Repeat</keyword>
<keyword evidence="10" id="KW-0395">Inflammatory response</keyword>
<evidence type="ECO:0000313" key="15">
    <source>
        <dbReference type="EMBL" id="KAK9980039.1"/>
    </source>
</evidence>
<dbReference type="GO" id="GO:0006954">
    <property type="term" value="P:inflammatory response"/>
    <property type="evidence" value="ECO:0007669"/>
    <property type="project" value="UniProtKB-KW"/>
</dbReference>
<dbReference type="Pfam" id="PF00619">
    <property type="entry name" value="CARD"/>
    <property type="match status" value="1"/>
</dbReference>
<dbReference type="PROSITE" id="PS50209">
    <property type="entry name" value="CARD"/>
    <property type="match status" value="1"/>
</dbReference>
<evidence type="ECO:0000313" key="16">
    <source>
        <dbReference type="Proteomes" id="UP001479290"/>
    </source>
</evidence>
<comment type="caution">
    <text evidence="15">The sequence shown here is derived from an EMBL/GenBank/DDBJ whole genome shotgun (WGS) entry which is preliminary data.</text>
</comment>
<evidence type="ECO:0000259" key="13">
    <source>
        <dbReference type="PROSITE" id="PS50837"/>
    </source>
</evidence>
<sequence>METGNEDCWEIKRKRKHEEHQESADADVRHTKSRTTTPTSTMKVRRAETEPTVFSTEFGSLPSQTGFREFVRQYKLSVKQKHDSEWSFLSGEKESLYALYTEPLIIQKNEDDSFKNTHVYECFQLCGALTVILQGDSGSGKSFIAQKIMLDWASEVFSSSRFDLVFYLRCEELMCISEEMNLTELLSYSCSLTSDQISQMLQQLPEEVLFIIDGFDELKLTQDIYEMSAHTHPLQKAPPEVIICGLMRRYLIPKSILLVTTRTKNTVNKLLKGKQCFTEIMSFSEKKVEEYFQKFFRKEYDCVRANETLFTACSIPVICQIISEMFRVGANVTRGLETTSSIYVDFVSTLLEHHCQGLSQSVPTLLRSLGQLAERGMLEQQVLFDEKSVNETISDPAYSPFLGKFLSRRSIHQETMFSFMHRSFQEFFTALYYVLLDEEESQRKVRELLHTVERGWALSCWSDRDFSIADVKIRHAKLLQPVILFLCGLCKKDGITTFIEKYNMAVSSNIGTQIKEWLHHCSQRYQNEHMLFILHCLYELHDKSFVGKVLEGLILIDLSTLPLKMTDCWVLKYCLQCCEHIENLKLHVTSENLKMLQPELYRCEELWLVMNCIPDDDVGLISSAGKGKILNKLIIKELEKRGSVFCPEITLSVKDEDIMLSLSTSEIIDASLKTKLTLTRPSSVVSTINWVKSQNESEMCMFNLLGPEEKGLRLLTFLQSLFDLKKVCLQASDLTTFGPIILSLIQACPSLIELSINFRCLFMVQIMSLKESLKQMGWTLTVWGESILIQQEGERFTEEELKVNREKIRGSSDSVTYSSLRDESSSAQSSSEDAEVFTPELLQGDDEKHKKTYRFVCPHAGQFQCRLTNLVFVMEGEGEVLYNIVSWDPRLLDGLGQMQPAGPLYNIDCFHGSISRLHLQHCEIFTEENKDALAVAHLTGGNIAIMQPLQVTETHVTIDIRDLSIFGLIKRMIFPPSPVAAQVLVFLRPITFRERENILDVHLLPWNVPLSEVKDQHAENTHIKTSSKCSLTLGTEYSLCCQPEESTVQPETEMFECNYGPNYHPTFEVFVNVNTEEVKLSLLDKTEGKEVWVPRRIPLTGTSGQDVEPPAHRRLMECEFVKKHRDELIQRVSSVMAIADGLRTKDMIPDEMYSKVCAAEPRQEKTRLLLDALDSGGSSVKAKFYSLLKEKEPYLVDELESGSSGLQ</sequence>
<protein>
    <recommendedName>
        <fullName evidence="17">NACHT, LRR and PYD domains-containing protein 3-like</fullName>
    </recommendedName>
</protein>
<reference evidence="15 16" key="1">
    <citation type="submission" date="2024-05" db="EMBL/GenBank/DDBJ databases">
        <title>A high-quality chromosomal-level genome assembly of Topmouth culter (Culter alburnus).</title>
        <authorList>
            <person name="Zhao H."/>
        </authorList>
    </citation>
    <scope>NUCLEOTIDE SEQUENCE [LARGE SCALE GENOMIC DNA]</scope>
    <source>
        <strain evidence="15">CATC2023</strain>
        <tissue evidence="15">Muscle</tissue>
    </source>
</reference>
<dbReference type="GO" id="GO:0005524">
    <property type="term" value="F:ATP binding"/>
    <property type="evidence" value="ECO:0007669"/>
    <property type="project" value="UniProtKB-KW"/>
</dbReference>
<proteinExistence type="predicted"/>
<comment type="subcellular location">
    <subcellularLocation>
        <location evidence="1">Cytoplasm</location>
        <location evidence="1">Cytosol</location>
    </subcellularLocation>
</comment>
<dbReference type="InterPro" id="IPR033516">
    <property type="entry name" value="CARD8/ASC/NALP1_CARD"/>
</dbReference>
<feature type="region of interest" description="Disordered" evidence="11">
    <location>
        <begin position="814"/>
        <end position="835"/>
    </location>
</feature>
<dbReference type="Pfam" id="PF17779">
    <property type="entry name" value="WHD_NOD2"/>
    <property type="match status" value="1"/>
</dbReference>
<dbReference type="PROSITE" id="PS00675">
    <property type="entry name" value="SIGMA54_INTERACT_1"/>
    <property type="match status" value="1"/>
</dbReference>
<feature type="domain" description="CARD" evidence="12">
    <location>
        <begin position="1113"/>
        <end position="1203"/>
    </location>
</feature>
<evidence type="ECO:0000259" key="12">
    <source>
        <dbReference type="PROSITE" id="PS50209"/>
    </source>
</evidence>
<dbReference type="EMBL" id="JAWDJR010000002">
    <property type="protein sequence ID" value="KAK9980039.1"/>
    <property type="molecule type" value="Genomic_DNA"/>
</dbReference>
<dbReference type="Proteomes" id="UP001479290">
    <property type="component" value="Unassembled WGS sequence"/>
</dbReference>
<dbReference type="SUPFAM" id="SSF52540">
    <property type="entry name" value="P-loop containing nucleoside triphosphate hydrolases"/>
    <property type="match status" value="1"/>
</dbReference>
<dbReference type="InterPro" id="IPR025307">
    <property type="entry name" value="FIIND_dom"/>
</dbReference>
<dbReference type="InterPro" id="IPR001315">
    <property type="entry name" value="CARD"/>
</dbReference>
<evidence type="ECO:0000256" key="4">
    <source>
        <dbReference type="ARBA" id="ARBA00022737"/>
    </source>
</evidence>
<feature type="compositionally biased region" description="Basic and acidic residues" evidence="11">
    <location>
        <begin position="18"/>
        <end position="30"/>
    </location>
</feature>
<dbReference type="InterPro" id="IPR025662">
    <property type="entry name" value="Sigma_54_int_dom_ATP-bd_1"/>
</dbReference>
<evidence type="ECO:0000256" key="2">
    <source>
        <dbReference type="ARBA" id="ARBA00022490"/>
    </source>
</evidence>
<dbReference type="InterPro" id="IPR007111">
    <property type="entry name" value="NACHT_NTPase"/>
</dbReference>
<accession>A0AAW2B542</accession>
<keyword evidence="8" id="KW-0832">Ubl conjugation</keyword>
<dbReference type="GO" id="GO:0042981">
    <property type="term" value="P:regulation of apoptotic process"/>
    <property type="evidence" value="ECO:0007669"/>
    <property type="project" value="InterPro"/>
</dbReference>
<evidence type="ECO:0000256" key="3">
    <source>
        <dbReference type="ARBA" id="ARBA00022588"/>
    </source>
</evidence>
<evidence type="ECO:0000256" key="10">
    <source>
        <dbReference type="ARBA" id="ARBA00023198"/>
    </source>
</evidence>
<name>A0AAW2B542_CULAL</name>
<dbReference type="SUPFAM" id="SSF47986">
    <property type="entry name" value="DEATH domain"/>
    <property type="match status" value="1"/>
</dbReference>
<dbReference type="InterPro" id="IPR027417">
    <property type="entry name" value="P-loop_NTPase"/>
</dbReference>
<keyword evidence="5" id="KW-0547">Nucleotide-binding</keyword>
<keyword evidence="3" id="KW-0399">Innate immunity</keyword>
<dbReference type="PROSITE" id="PS50837">
    <property type="entry name" value="NACHT"/>
    <property type="match status" value="1"/>
</dbReference>
<keyword evidence="9" id="KW-0391">Immunity</keyword>
<dbReference type="PANTHER" id="PTHR45690:SF19">
    <property type="entry name" value="NACHT, LRR AND PYD DOMAINS-CONTAINING PROTEIN 3"/>
    <property type="match status" value="1"/>
</dbReference>
<evidence type="ECO:0000256" key="1">
    <source>
        <dbReference type="ARBA" id="ARBA00004514"/>
    </source>
</evidence>
<dbReference type="Pfam" id="PF17776">
    <property type="entry name" value="NLRC4_HD2"/>
    <property type="match status" value="1"/>
</dbReference>
<dbReference type="Pfam" id="PF05729">
    <property type="entry name" value="NACHT"/>
    <property type="match status" value="1"/>
</dbReference>
<evidence type="ECO:0000256" key="7">
    <source>
        <dbReference type="ARBA" id="ARBA00022840"/>
    </source>
</evidence>
<feature type="domain" description="FIIND" evidence="14">
    <location>
        <begin position="831"/>
        <end position="1111"/>
    </location>
</feature>
<evidence type="ECO:0008006" key="17">
    <source>
        <dbReference type="Google" id="ProtNLM"/>
    </source>
</evidence>
<evidence type="ECO:0000259" key="14">
    <source>
        <dbReference type="PROSITE" id="PS51830"/>
    </source>
</evidence>
<feature type="domain" description="NACHT" evidence="13">
    <location>
        <begin position="129"/>
        <end position="263"/>
    </location>
</feature>
<evidence type="ECO:0000256" key="9">
    <source>
        <dbReference type="ARBA" id="ARBA00022859"/>
    </source>
</evidence>
<dbReference type="InterPro" id="IPR041075">
    <property type="entry name" value="NOD1/2_WH"/>
</dbReference>
<evidence type="ECO:0000256" key="8">
    <source>
        <dbReference type="ARBA" id="ARBA00022843"/>
    </source>
</evidence>
<dbReference type="GO" id="GO:0061702">
    <property type="term" value="C:canonical inflammasome complex"/>
    <property type="evidence" value="ECO:0007669"/>
    <property type="project" value="UniProtKB-SubCell"/>
</dbReference>
<dbReference type="CDD" id="cd08330">
    <property type="entry name" value="CARD_ASC_NALP1"/>
    <property type="match status" value="1"/>
</dbReference>
<keyword evidence="2" id="KW-0963">Cytoplasm</keyword>
<evidence type="ECO:0000256" key="6">
    <source>
        <dbReference type="ARBA" id="ARBA00022801"/>
    </source>
</evidence>
<dbReference type="Pfam" id="PF13553">
    <property type="entry name" value="FIIND"/>
    <property type="match status" value="1"/>
</dbReference>
<dbReference type="Gene3D" id="1.10.533.10">
    <property type="entry name" value="Death Domain, Fas"/>
    <property type="match status" value="1"/>
</dbReference>
<keyword evidence="6" id="KW-0378">Hydrolase</keyword>
<keyword evidence="16" id="KW-1185">Reference proteome</keyword>
<dbReference type="InterPro" id="IPR050637">
    <property type="entry name" value="NLRP_innate_immun_reg"/>
</dbReference>
<dbReference type="PANTHER" id="PTHR45690">
    <property type="entry name" value="NACHT, LRR AND PYD DOMAINS-CONTAINING PROTEIN 12"/>
    <property type="match status" value="1"/>
</dbReference>
<gene>
    <name evidence="15" type="ORF">ABG768_013438</name>
</gene>
<organism evidence="15 16">
    <name type="scientific">Culter alburnus</name>
    <name type="common">Topmouth culter</name>
    <dbReference type="NCBI Taxonomy" id="194366"/>
    <lineage>
        <taxon>Eukaryota</taxon>
        <taxon>Metazoa</taxon>
        <taxon>Chordata</taxon>
        <taxon>Craniata</taxon>
        <taxon>Vertebrata</taxon>
        <taxon>Euteleostomi</taxon>
        <taxon>Actinopterygii</taxon>
        <taxon>Neopterygii</taxon>
        <taxon>Teleostei</taxon>
        <taxon>Ostariophysi</taxon>
        <taxon>Cypriniformes</taxon>
        <taxon>Xenocyprididae</taxon>
        <taxon>Xenocypridinae</taxon>
        <taxon>Culter</taxon>
    </lineage>
</organism>
<dbReference type="AlphaFoldDB" id="A0AAW2B542"/>
<dbReference type="InterPro" id="IPR041267">
    <property type="entry name" value="NLRP_HD2"/>
</dbReference>
<dbReference type="PROSITE" id="PS51830">
    <property type="entry name" value="FIIND"/>
    <property type="match status" value="1"/>
</dbReference>
<dbReference type="GO" id="GO:0045087">
    <property type="term" value="P:innate immune response"/>
    <property type="evidence" value="ECO:0007669"/>
    <property type="project" value="UniProtKB-KW"/>
</dbReference>
<dbReference type="Gene3D" id="3.40.50.300">
    <property type="entry name" value="P-loop containing nucleotide triphosphate hydrolases"/>
    <property type="match status" value="1"/>
</dbReference>
<evidence type="ECO:0000256" key="11">
    <source>
        <dbReference type="SAM" id="MobiDB-lite"/>
    </source>
</evidence>
<feature type="region of interest" description="Disordered" evidence="11">
    <location>
        <begin position="1"/>
        <end position="48"/>
    </location>
</feature>
<keyword evidence="7" id="KW-0067">ATP-binding</keyword>